<feature type="chain" id="PRO_5024824797" evidence="1">
    <location>
        <begin position="24"/>
        <end position="92"/>
    </location>
</feature>
<proteinExistence type="predicted"/>
<keyword evidence="3" id="KW-1185">Reference proteome</keyword>
<evidence type="ECO:0000256" key="1">
    <source>
        <dbReference type="SAM" id="SignalP"/>
    </source>
</evidence>
<gene>
    <name evidence="2" type="ORF">EKG83_13675</name>
</gene>
<evidence type="ECO:0000313" key="3">
    <source>
        <dbReference type="Proteomes" id="UP000325787"/>
    </source>
</evidence>
<dbReference type="AlphaFoldDB" id="A0A5Q0GY27"/>
<name>A0A5Q0GY27_SACSY</name>
<sequence length="92" mass="9777">MGVIVVTLGAAILAVPTAASASAADDVRNCLEKFHSTNSALVQYKYDSCGGRSIRSRIVLSGAVDEACHTLTYGHEYRDTWSFGSYDGVKAC</sequence>
<organism evidence="2 3">
    <name type="scientific">Saccharothrix syringae</name>
    <name type="common">Nocardiopsis syringae</name>
    <dbReference type="NCBI Taxonomy" id="103733"/>
    <lineage>
        <taxon>Bacteria</taxon>
        <taxon>Bacillati</taxon>
        <taxon>Actinomycetota</taxon>
        <taxon>Actinomycetes</taxon>
        <taxon>Pseudonocardiales</taxon>
        <taxon>Pseudonocardiaceae</taxon>
        <taxon>Saccharothrix</taxon>
    </lineage>
</organism>
<dbReference type="KEGG" id="ssyi:EKG83_13675"/>
<reference evidence="3" key="1">
    <citation type="journal article" date="2021" name="Curr. Microbiol.">
        <title>Complete genome of nocamycin-producing strain Saccharothrix syringae NRRL B-16468 reveals the biosynthetic potential for secondary metabolites.</title>
        <authorList>
            <person name="Mo X."/>
            <person name="Yang S."/>
        </authorList>
    </citation>
    <scope>NUCLEOTIDE SEQUENCE [LARGE SCALE GENOMIC DNA]</scope>
    <source>
        <strain evidence="3">ATCC 51364 / DSM 43886 / JCM 6844 / KCTC 9398 / NBRC 14523 / NRRL B-16468 / INA 2240</strain>
    </source>
</reference>
<dbReference type="Proteomes" id="UP000325787">
    <property type="component" value="Chromosome"/>
</dbReference>
<dbReference type="RefSeq" id="WP_033430867.1">
    <property type="nucleotide sequence ID" value="NZ_CP034550.1"/>
</dbReference>
<evidence type="ECO:0000313" key="2">
    <source>
        <dbReference type="EMBL" id="QFZ18394.1"/>
    </source>
</evidence>
<feature type="signal peptide" evidence="1">
    <location>
        <begin position="1"/>
        <end position="23"/>
    </location>
</feature>
<accession>A0A5Q0GY27</accession>
<keyword evidence="1" id="KW-0732">Signal</keyword>
<protein>
    <submittedName>
        <fullName evidence="2">Uncharacterized protein</fullName>
    </submittedName>
</protein>
<dbReference type="EMBL" id="CP034550">
    <property type="protein sequence ID" value="QFZ18394.1"/>
    <property type="molecule type" value="Genomic_DNA"/>
</dbReference>